<feature type="transmembrane region" description="Helical" evidence="1">
    <location>
        <begin position="12"/>
        <end position="35"/>
    </location>
</feature>
<dbReference type="OrthoDB" id="7057338at2"/>
<name>A5EWR8_DICNV</name>
<keyword evidence="1" id="KW-0812">Transmembrane</keyword>
<dbReference type="AlphaFoldDB" id="A5EWR8"/>
<dbReference type="HOGENOM" id="CLU_091377_0_0_6"/>
<organism evidence="2 3">
    <name type="scientific">Dichelobacter nodosus (strain VCS1703A)</name>
    <dbReference type="NCBI Taxonomy" id="246195"/>
    <lineage>
        <taxon>Bacteria</taxon>
        <taxon>Pseudomonadati</taxon>
        <taxon>Pseudomonadota</taxon>
        <taxon>Gammaproteobacteria</taxon>
        <taxon>Cardiobacteriales</taxon>
        <taxon>Cardiobacteriaceae</taxon>
        <taxon>Dichelobacter</taxon>
    </lineage>
</organism>
<evidence type="ECO:0000313" key="3">
    <source>
        <dbReference type="Proteomes" id="UP000000248"/>
    </source>
</evidence>
<gene>
    <name evidence="2" type="primary">fimB</name>
    <name evidence="2" type="ordered locus">DNO_0109</name>
</gene>
<feature type="transmembrane region" description="Helical" evidence="1">
    <location>
        <begin position="79"/>
        <end position="98"/>
    </location>
</feature>
<dbReference type="Proteomes" id="UP000000248">
    <property type="component" value="Chromosome"/>
</dbReference>
<proteinExistence type="predicted"/>
<dbReference type="EMBL" id="CP000513">
    <property type="protein sequence ID" value="ABQ13860.1"/>
    <property type="molecule type" value="Genomic_DNA"/>
</dbReference>
<accession>A5EWR8</accession>
<keyword evidence="3" id="KW-1185">Reference proteome</keyword>
<evidence type="ECO:0000256" key="1">
    <source>
        <dbReference type="SAM" id="Phobius"/>
    </source>
</evidence>
<reference evidence="2 3" key="1">
    <citation type="journal article" date="2007" name="Nat. Biotechnol.">
        <title>Genome sequence and identification of candidate vaccine antigens from the animal pathogen Dichelobacter nodosus.</title>
        <authorList>
            <person name="Myers G.S."/>
            <person name="Parker D."/>
            <person name="Al-Hasani K."/>
            <person name="Kennan R.M."/>
            <person name="Seemann T."/>
            <person name="Ren Q."/>
            <person name="Badger J.H."/>
            <person name="Selengut J.D."/>
            <person name="Deboy R.T."/>
            <person name="Tettelin H."/>
            <person name="Boyce J.D."/>
            <person name="McCarl V.P."/>
            <person name="Han X."/>
            <person name="Nelson W.C."/>
            <person name="Madupu R."/>
            <person name="Mohamoud Y."/>
            <person name="Holley T."/>
            <person name="Fedorova N."/>
            <person name="Khouri H."/>
            <person name="Bottomley S.P."/>
            <person name="Whittington R.J."/>
            <person name="Adler B."/>
            <person name="Songer J.G."/>
            <person name="Rood J.I."/>
            <person name="Paulsen I.T."/>
        </authorList>
    </citation>
    <scope>NUCLEOTIDE SEQUENCE [LARGE SCALE GENOMIC DNA]</scope>
    <source>
        <strain evidence="2 3">VCS1703A</strain>
    </source>
</reference>
<dbReference type="STRING" id="246195.DNO_0109"/>
<protein>
    <submittedName>
        <fullName evidence="2">Fimbrial protein FimB</fullName>
    </submittedName>
</protein>
<dbReference type="RefSeq" id="WP_011927860.1">
    <property type="nucleotide sequence ID" value="NC_009446.1"/>
</dbReference>
<feature type="transmembrane region" description="Helical" evidence="1">
    <location>
        <begin position="47"/>
        <end position="67"/>
    </location>
</feature>
<keyword evidence="1" id="KW-0472">Membrane</keyword>
<evidence type="ECO:0000313" key="2">
    <source>
        <dbReference type="EMBL" id="ABQ13860.1"/>
    </source>
</evidence>
<dbReference type="KEGG" id="dno:DNO_0109"/>
<sequence>MNKQRFLFAAKISGIHFLLSLVVALALAGLIFFVWYPFPYQKIMGSFKLFFLIFGIDVCCGPLLTFILSNPQKRLKECIIDFSLIIFIQLSAFIYGMYNIYLARPVAVVFELDSIRILSKGDILLDELPQALPEFRQFPYFGHHLLAVRDWKNAEERKEGVEKAFQGFDIAQRPTLWVAYSSELEKIRKAAKPLAQSFPKLNAEQQQNVKTALQKAHLNLEEAFFLPLVSNRSMEWMVILDKNMNITTAVEIDAFEL</sequence>
<keyword evidence="1" id="KW-1133">Transmembrane helix</keyword>
<dbReference type="eggNOG" id="ENOG502Z8WP">
    <property type="taxonomic scope" value="Bacteria"/>
</dbReference>